<dbReference type="Proteomes" id="UP001352852">
    <property type="component" value="Unassembled WGS sequence"/>
</dbReference>
<gene>
    <name evidence="2" type="ORF">CHARACLAT_019427</name>
</gene>
<feature type="compositionally biased region" description="Basic and acidic residues" evidence="1">
    <location>
        <begin position="19"/>
        <end position="34"/>
    </location>
</feature>
<comment type="caution">
    <text evidence="2">The sequence shown here is derived from an EMBL/GenBank/DDBJ whole genome shotgun (WGS) entry which is preliminary data.</text>
</comment>
<evidence type="ECO:0000313" key="2">
    <source>
        <dbReference type="EMBL" id="MED6291027.1"/>
    </source>
</evidence>
<proteinExistence type="predicted"/>
<name>A0ABU7EV43_9TELE</name>
<feature type="compositionally biased region" description="Polar residues" evidence="1">
    <location>
        <begin position="50"/>
        <end position="63"/>
    </location>
</feature>
<keyword evidence="3" id="KW-1185">Reference proteome</keyword>
<reference evidence="2 3" key="1">
    <citation type="submission" date="2021-06" db="EMBL/GenBank/DDBJ databases">
        <authorList>
            <person name="Palmer J.M."/>
        </authorList>
    </citation>
    <scope>NUCLEOTIDE SEQUENCE [LARGE SCALE GENOMIC DNA]</scope>
    <source>
        <strain evidence="2 3">CL_MEX2019</strain>
        <tissue evidence="2">Muscle</tissue>
    </source>
</reference>
<sequence>MEIPAIDIQRPPRAQVPQENHRRDYRNHLREEQGRVPGEPASGHSAEVGSWSNPRPNLTQKQAHTVTITHSSPHAYTLKHSHPSTQRKDKQWMSYTHSHSPYILYTPRSRC</sequence>
<accession>A0ABU7EV43</accession>
<evidence type="ECO:0000256" key="1">
    <source>
        <dbReference type="SAM" id="MobiDB-lite"/>
    </source>
</evidence>
<protein>
    <submittedName>
        <fullName evidence="2">Uncharacterized protein</fullName>
    </submittedName>
</protein>
<organism evidence="2 3">
    <name type="scientific">Characodon lateralis</name>
    <dbReference type="NCBI Taxonomy" id="208331"/>
    <lineage>
        <taxon>Eukaryota</taxon>
        <taxon>Metazoa</taxon>
        <taxon>Chordata</taxon>
        <taxon>Craniata</taxon>
        <taxon>Vertebrata</taxon>
        <taxon>Euteleostomi</taxon>
        <taxon>Actinopterygii</taxon>
        <taxon>Neopterygii</taxon>
        <taxon>Teleostei</taxon>
        <taxon>Neoteleostei</taxon>
        <taxon>Acanthomorphata</taxon>
        <taxon>Ovalentaria</taxon>
        <taxon>Atherinomorphae</taxon>
        <taxon>Cyprinodontiformes</taxon>
        <taxon>Goodeidae</taxon>
        <taxon>Characodon</taxon>
    </lineage>
</organism>
<feature type="region of interest" description="Disordered" evidence="1">
    <location>
        <begin position="1"/>
        <end position="63"/>
    </location>
</feature>
<dbReference type="EMBL" id="JAHUTJ010067340">
    <property type="protein sequence ID" value="MED6291027.1"/>
    <property type="molecule type" value="Genomic_DNA"/>
</dbReference>
<evidence type="ECO:0000313" key="3">
    <source>
        <dbReference type="Proteomes" id="UP001352852"/>
    </source>
</evidence>